<dbReference type="AlphaFoldDB" id="A0AAN6F2U0"/>
<dbReference type="Proteomes" id="UP001161757">
    <property type="component" value="Unassembled WGS sequence"/>
</dbReference>
<organism evidence="1 2">
    <name type="scientific">Exophiala dermatitidis</name>
    <name type="common">Black yeast-like fungus</name>
    <name type="synonym">Wangiella dermatitidis</name>
    <dbReference type="NCBI Taxonomy" id="5970"/>
    <lineage>
        <taxon>Eukaryota</taxon>
        <taxon>Fungi</taxon>
        <taxon>Dikarya</taxon>
        <taxon>Ascomycota</taxon>
        <taxon>Pezizomycotina</taxon>
        <taxon>Eurotiomycetes</taxon>
        <taxon>Chaetothyriomycetidae</taxon>
        <taxon>Chaetothyriales</taxon>
        <taxon>Herpotrichiellaceae</taxon>
        <taxon>Exophiala</taxon>
    </lineage>
</organism>
<dbReference type="EMBL" id="JAJGCB010000002">
    <property type="protein sequence ID" value="KAJ8994961.1"/>
    <property type="molecule type" value="Genomic_DNA"/>
</dbReference>
<proteinExistence type="predicted"/>
<name>A0AAN6F2U0_EXODE</name>
<sequence>MSRTKDTAPSDVVACIRRLLSEHEYVTADDLLATTYYISQLQLGTALSRDWTYDTPPPWCLDNFPVCRTITRIVAYLVPQPTEEDTLLDVVRALKEILFEIQEVADRGSRGTKRSYSGAFGGCSSENGAQVRIADPPQSHVLAQPEIEAAAAAAQRQPLKSCLRRSSPESEVRKSKTVTFHPFARVITPLLL</sequence>
<comment type="caution">
    <text evidence="1">The sequence shown here is derived from an EMBL/GenBank/DDBJ whole genome shotgun (WGS) entry which is preliminary data.</text>
</comment>
<evidence type="ECO:0000313" key="1">
    <source>
        <dbReference type="EMBL" id="KAJ8994961.1"/>
    </source>
</evidence>
<accession>A0AAN6F2U0</accession>
<reference evidence="1" key="1">
    <citation type="submission" date="2023-01" db="EMBL/GenBank/DDBJ databases">
        <title>Exophiala dermititidis isolated from Cystic Fibrosis Patient.</title>
        <authorList>
            <person name="Kurbessoian T."/>
            <person name="Crocker A."/>
            <person name="Murante D."/>
            <person name="Hogan D.A."/>
            <person name="Stajich J.E."/>
        </authorList>
    </citation>
    <scope>NUCLEOTIDE SEQUENCE</scope>
    <source>
        <strain evidence="1">Ex8</strain>
    </source>
</reference>
<gene>
    <name evidence="1" type="ORF">HRR80_001655</name>
</gene>
<evidence type="ECO:0000313" key="2">
    <source>
        <dbReference type="Proteomes" id="UP001161757"/>
    </source>
</evidence>
<protein>
    <submittedName>
        <fullName evidence="1">Uncharacterized protein</fullName>
    </submittedName>
</protein>